<dbReference type="AlphaFoldDB" id="K1QEP5"/>
<name>K1QEP5_MAGGI</name>
<organism evidence="1">
    <name type="scientific">Magallana gigas</name>
    <name type="common">Pacific oyster</name>
    <name type="synonym">Crassostrea gigas</name>
    <dbReference type="NCBI Taxonomy" id="29159"/>
    <lineage>
        <taxon>Eukaryota</taxon>
        <taxon>Metazoa</taxon>
        <taxon>Spiralia</taxon>
        <taxon>Lophotrochozoa</taxon>
        <taxon>Mollusca</taxon>
        <taxon>Bivalvia</taxon>
        <taxon>Autobranchia</taxon>
        <taxon>Pteriomorphia</taxon>
        <taxon>Ostreida</taxon>
        <taxon>Ostreoidea</taxon>
        <taxon>Ostreidae</taxon>
        <taxon>Magallana</taxon>
    </lineage>
</organism>
<reference evidence="1" key="1">
    <citation type="journal article" date="2012" name="Nature">
        <title>The oyster genome reveals stress adaptation and complexity of shell formation.</title>
        <authorList>
            <person name="Zhang G."/>
            <person name="Fang X."/>
            <person name="Guo X."/>
            <person name="Li L."/>
            <person name="Luo R."/>
            <person name="Xu F."/>
            <person name="Yang P."/>
            <person name="Zhang L."/>
            <person name="Wang X."/>
            <person name="Qi H."/>
            <person name="Xiong Z."/>
            <person name="Que H."/>
            <person name="Xie Y."/>
            <person name="Holland P.W."/>
            <person name="Paps J."/>
            <person name="Zhu Y."/>
            <person name="Wu F."/>
            <person name="Chen Y."/>
            <person name="Wang J."/>
            <person name="Peng C."/>
            <person name="Meng J."/>
            <person name="Yang L."/>
            <person name="Liu J."/>
            <person name="Wen B."/>
            <person name="Zhang N."/>
            <person name="Huang Z."/>
            <person name="Zhu Q."/>
            <person name="Feng Y."/>
            <person name="Mount A."/>
            <person name="Hedgecock D."/>
            <person name="Xu Z."/>
            <person name="Liu Y."/>
            <person name="Domazet-Loso T."/>
            <person name="Du Y."/>
            <person name="Sun X."/>
            <person name="Zhang S."/>
            <person name="Liu B."/>
            <person name="Cheng P."/>
            <person name="Jiang X."/>
            <person name="Li J."/>
            <person name="Fan D."/>
            <person name="Wang W."/>
            <person name="Fu W."/>
            <person name="Wang T."/>
            <person name="Wang B."/>
            <person name="Zhang J."/>
            <person name="Peng Z."/>
            <person name="Li Y."/>
            <person name="Li N."/>
            <person name="Wang J."/>
            <person name="Chen M."/>
            <person name="He Y."/>
            <person name="Tan F."/>
            <person name="Song X."/>
            <person name="Zheng Q."/>
            <person name="Huang R."/>
            <person name="Yang H."/>
            <person name="Du X."/>
            <person name="Chen L."/>
            <person name="Yang M."/>
            <person name="Gaffney P.M."/>
            <person name="Wang S."/>
            <person name="Luo L."/>
            <person name="She Z."/>
            <person name="Ming Y."/>
            <person name="Huang W."/>
            <person name="Zhang S."/>
            <person name="Huang B."/>
            <person name="Zhang Y."/>
            <person name="Qu T."/>
            <person name="Ni P."/>
            <person name="Miao G."/>
            <person name="Wang J."/>
            <person name="Wang Q."/>
            <person name="Steinberg C.E."/>
            <person name="Wang H."/>
            <person name="Li N."/>
            <person name="Qian L."/>
            <person name="Zhang G."/>
            <person name="Li Y."/>
            <person name="Yang H."/>
            <person name="Liu X."/>
            <person name="Wang J."/>
            <person name="Yin Y."/>
            <person name="Wang J."/>
        </authorList>
    </citation>
    <scope>NUCLEOTIDE SEQUENCE [LARGE SCALE GENOMIC DNA]</scope>
    <source>
        <strain evidence="1">05x7-T-G4-1.051#20</strain>
    </source>
</reference>
<gene>
    <name evidence="1" type="ORF">CGI_10022265</name>
</gene>
<accession>K1QEP5</accession>
<dbReference type="SUPFAM" id="SSF57845">
    <property type="entry name" value="B-box zinc-binding domain"/>
    <property type="match status" value="1"/>
</dbReference>
<evidence type="ECO:0008006" key="2">
    <source>
        <dbReference type="Google" id="ProtNLM"/>
    </source>
</evidence>
<dbReference type="PANTHER" id="PTHR40472:SF10">
    <property type="entry name" value="RAPUNZEL 5"/>
    <property type="match status" value="1"/>
</dbReference>
<dbReference type="HOGENOM" id="CLU_343967_0_0_1"/>
<dbReference type="PANTHER" id="PTHR40472">
    <property type="entry name" value="RICIN B-TYPE LECTIN DOMAIN-CONTAINING PROTEIN"/>
    <property type="match status" value="1"/>
</dbReference>
<dbReference type="EMBL" id="JH818621">
    <property type="protein sequence ID" value="EKC32388.1"/>
    <property type="molecule type" value="Genomic_DNA"/>
</dbReference>
<evidence type="ECO:0000313" key="1">
    <source>
        <dbReference type="EMBL" id="EKC32388.1"/>
    </source>
</evidence>
<protein>
    <recommendedName>
        <fullName evidence="2">B box-type domain-containing protein</fullName>
    </recommendedName>
</protein>
<dbReference type="InParanoid" id="K1QEP5"/>
<dbReference type="InterPro" id="IPR039051">
    <property type="entry name" value="SE-CTX-like"/>
</dbReference>
<sequence length="823" mass="94948">MCKKSYNLKEKGIEIFPKDLTRRNLKDILGRLTVNSCTVCRRLESVRFTCTVCKSNLCKACYKVRKSSECKTHLFKEVQCDDNETPDSSLDSLETNDKNICTIQGHEHNKLKFYCKNKQCRKSICSNCTTKEHKHHDWEELDVVYSKQKDILLGRLSTTRKKLEAAIKVKSLYDDDLDQVVKNLNLETEKINQQKQQGIDFLNQESERICDMHKDNVEKAVGNLNKKLHFLQSYIENAKECCSISEQLLKENEASFLAVEKTISNKLEIFGSEIFEYKKCDVHVDVALMKRKYETLKRKVQILKRPNCTCNNVVTLTFKRDDEKEKEPTASFLLKMVAYIAVFLFIFREYKTWWNLPFCDMEICDDTTLLFTNSTNHSSFCRSVDGVGAGSFPINMRISVIVCFAITAWTASSVCAVDTSHITDGLHLAGDIAGYIEQQDFTKTISKLASSASSYFGIVGTVLGFVFSLFDSGPSAELLAIEKLSKEIALRFDRVDHQFTAIKHEIDWKRVELQYSEYESKIHAVGQKYLDLTASTTKHDFTVRKSLFVGNYEQDFSNSADKIYDGVVNEHQVFNKALFDSAIDNFEYDRKKTQNFMLGVTKVLMFGATLELAYYHLKYPSQESYYRHQWQVKFEKFRQKMIATDHKLETQYGHQLSIDVDRYVINHAHSSNSDITNHLFDVINDKYYWRNWMVMVADHSTDPAKYAVHTCGGVTNNAHGKNVVVASVPKNKAHLTSIQQSHILHTKSYETRHRHGGKRREIQKRYYTISIHADVVLSHMTKSCDTYGSVGVVHKDLHPGWRSPSDHTFHRYDGHYYNLYAFG</sequence>
<dbReference type="Gene3D" id="3.30.160.60">
    <property type="entry name" value="Classic Zinc Finger"/>
    <property type="match status" value="1"/>
</dbReference>
<proteinExistence type="predicted"/>